<keyword evidence="1" id="KW-0472">Membrane</keyword>
<gene>
    <name evidence="2" type="ORF">NTJ_05889</name>
</gene>
<feature type="transmembrane region" description="Helical" evidence="1">
    <location>
        <begin position="21"/>
        <end position="37"/>
    </location>
</feature>
<sequence length="84" mass="9361">MRGTVLTETGTNEPTFESLRFSFYSVGGFLFVVVTSSRGEARPLFFTSCARFLFCVVILFRSRRNSVQNVVDHEADPVSTSGEV</sequence>
<keyword evidence="1" id="KW-0812">Transmembrane</keyword>
<organism evidence="2 3">
    <name type="scientific">Nesidiocoris tenuis</name>
    <dbReference type="NCBI Taxonomy" id="355587"/>
    <lineage>
        <taxon>Eukaryota</taxon>
        <taxon>Metazoa</taxon>
        <taxon>Ecdysozoa</taxon>
        <taxon>Arthropoda</taxon>
        <taxon>Hexapoda</taxon>
        <taxon>Insecta</taxon>
        <taxon>Pterygota</taxon>
        <taxon>Neoptera</taxon>
        <taxon>Paraneoptera</taxon>
        <taxon>Hemiptera</taxon>
        <taxon>Heteroptera</taxon>
        <taxon>Panheteroptera</taxon>
        <taxon>Cimicomorpha</taxon>
        <taxon>Miridae</taxon>
        <taxon>Dicyphina</taxon>
        <taxon>Nesidiocoris</taxon>
    </lineage>
</organism>
<dbReference type="Proteomes" id="UP001307889">
    <property type="component" value="Chromosome 4"/>
</dbReference>
<accession>A0ABN7ALH9</accession>
<feature type="transmembrane region" description="Helical" evidence="1">
    <location>
        <begin position="43"/>
        <end position="60"/>
    </location>
</feature>
<keyword evidence="1" id="KW-1133">Transmembrane helix</keyword>
<dbReference type="EMBL" id="AP028912">
    <property type="protein sequence ID" value="BES93080.1"/>
    <property type="molecule type" value="Genomic_DNA"/>
</dbReference>
<evidence type="ECO:0000313" key="3">
    <source>
        <dbReference type="Proteomes" id="UP001307889"/>
    </source>
</evidence>
<evidence type="ECO:0000313" key="2">
    <source>
        <dbReference type="EMBL" id="BES93080.1"/>
    </source>
</evidence>
<protein>
    <submittedName>
        <fullName evidence="2">Uncharacterized protein</fullName>
    </submittedName>
</protein>
<evidence type="ECO:0000256" key="1">
    <source>
        <dbReference type="SAM" id="Phobius"/>
    </source>
</evidence>
<reference evidence="2 3" key="1">
    <citation type="submission" date="2023-09" db="EMBL/GenBank/DDBJ databases">
        <title>Nesidiocoris tenuis whole genome shotgun sequence.</title>
        <authorList>
            <person name="Shibata T."/>
            <person name="Shimoda M."/>
            <person name="Kobayashi T."/>
            <person name="Uehara T."/>
        </authorList>
    </citation>
    <scope>NUCLEOTIDE SEQUENCE [LARGE SCALE GENOMIC DNA]</scope>
    <source>
        <strain evidence="2 3">Japan</strain>
    </source>
</reference>
<name>A0ABN7ALH9_9HEMI</name>
<proteinExistence type="predicted"/>
<keyword evidence="3" id="KW-1185">Reference proteome</keyword>